<keyword evidence="3" id="KW-1185">Reference proteome</keyword>
<gene>
    <name evidence="2" type="ORF">I5E68_08815</name>
</gene>
<dbReference type="RefSeq" id="WP_197163002.1">
    <property type="nucleotide sequence ID" value="NZ_JADZGI010000001.1"/>
</dbReference>
<accession>A0A931MKP9</accession>
<feature type="domain" description="Extensin-like C-terminal" evidence="1">
    <location>
        <begin position="62"/>
        <end position="245"/>
    </location>
</feature>
<dbReference type="AlphaFoldDB" id="A0A931MKP9"/>
<comment type="caution">
    <text evidence="2">The sequence shown here is derived from an EMBL/GenBank/DDBJ whole genome shotgun (WGS) entry which is preliminary data.</text>
</comment>
<protein>
    <submittedName>
        <fullName evidence="2">Extensin family protein</fullName>
    </submittedName>
</protein>
<dbReference type="EMBL" id="JADZGI010000001">
    <property type="protein sequence ID" value="MBH0113048.1"/>
    <property type="molecule type" value="Genomic_DNA"/>
</dbReference>
<sequence>MSSLALDRIAILALLLLSLFLTGRGWLADHPEHNPWAPLSLDEGQGWATGRKLGGLRADAQTCAAFLERADIAVQPLEPTGEGSCRREDRQQLASADALGLALSPARAQTTCAVDGAFAWWIRHGVEPAARTHLESPVARIEHLGTYNCRRIGGGQNGNWSEHATGNAIDIAAFVLEDGTRISILGDWNAAVSGAGDEQAAFLHEVRDAACTAFATVLSPDYNAAHADHLHLDQARRAGGWSTCR</sequence>
<evidence type="ECO:0000259" key="1">
    <source>
        <dbReference type="Pfam" id="PF06904"/>
    </source>
</evidence>
<evidence type="ECO:0000313" key="3">
    <source>
        <dbReference type="Proteomes" id="UP000617634"/>
    </source>
</evidence>
<name>A0A931MKP9_9SPHN</name>
<reference evidence="2" key="1">
    <citation type="submission" date="2020-11" db="EMBL/GenBank/DDBJ databases">
        <title>Novosphingobium aureum sp. nov., a marine bacterium isolated from sediment of a salt flat.</title>
        <authorList>
            <person name="Yoo Y."/>
            <person name="Kim J.-J."/>
        </authorList>
    </citation>
    <scope>NUCLEOTIDE SEQUENCE</scope>
    <source>
        <strain evidence="2">YJ-S2-02</strain>
    </source>
</reference>
<organism evidence="2 3">
    <name type="scientific">Novosphingobium aureum</name>
    <dbReference type="NCBI Taxonomy" id="2792964"/>
    <lineage>
        <taxon>Bacteria</taxon>
        <taxon>Pseudomonadati</taxon>
        <taxon>Pseudomonadota</taxon>
        <taxon>Alphaproteobacteria</taxon>
        <taxon>Sphingomonadales</taxon>
        <taxon>Sphingomonadaceae</taxon>
        <taxon>Novosphingobium</taxon>
    </lineage>
</organism>
<proteinExistence type="predicted"/>
<dbReference type="Proteomes" id="UP000617634">
    <property type="component" value="Unassembled WGS sequence"/>
</dbReference>
<dbReference type="InterPro" id="IPR009683">
    <property type="entry name" value="Extensin-like_C"/>
</dbReference>
<dbReference type="Pfam" id="PF06904">
    <property type="entry name" value="Extensin-like_C"/>
    <property type="match status" value="1"/>
</dbReference>
<evidence type="ECO:0000313" key="2">
    <source>
        <dbReference type="EMBL" id="MBH0113048.1"/>
    </source>
</evidence>